<evidence type="ECO:0000313" key="14">
    <source>
        <dbReference type="Proteomes" id="UP000386281"/>
    </source>
</evidence>
<dbReference type="Proteomes" id="UP000386281">
    <property type="component" value="Unassembled WGS sequence"/>
</dbReference>
<keyword evidence="9" id="KW-0472">Membrane</keyword>
<dbReference type="GO" id="GO:0016887">
    <property type="term" value="F:ATP hydrolysis activity"/>
    <property type="evidence" value="ECO:0007669"/>
    <property type="project" value="InterPro"/>
</dbReference>
<dbReference type="FunFam" id="3.40.50.300:FF:000127">
    <property type="entry name" value="Ribose import ATP-binding protein RbsA"/>
    <property type="match status" value="1"/>
</dbReference>
<keyword evidence="7 12" id="KW-0067">ATP-binding</keyword>
<dbReference type="Proteomes" id="UP000076612">
    <property type="component" value="Unassembled WGS sequence"/>
</dbReference>
<dbReference type="STRING" id="33889.AVW13_12955"/>
<evidence type="ECO:0000256" key="5">
    <source>
        <dbReference type="ARBA" id="ARBA00022737"/>
    </source>
</evidence>
<evidence type="ECO:0000313" key="12">
    <source>
        <dbReference type="EMBL" id="VEW11458.1"/>
    </source>
</evidence>
<evidence type="ECO:0000256" key="6">
    <source>
        <dbReference type="ARBA" id="ARBA00022741"/>
    </source>
</evidence>
<dbReference type="Pfam" id="PF00005">
    <property type="entry name" value="ABC_tran"/>
    <property type="match status" value="2"/>
</dbReference>
<comment type="subcellular location">
    <subcellularLocation>
        <location evidence="1">Cell membrane</location>
        <topology evidence="1">Peripheral membrane protein</topology>
    </subcellularLocation>
</comment>
<dbReference type="GO" id="GO:0005524">
    <property type="term" value="F:ATP binding"/>
    <property type="evidence" value="ECO:0007669"/>
    <property type="project" value="UniProtKB-KW"/>
</dbReference>
<organism evidence="12 14">
    <name type="scientific">Brevibacterium casei</name>
    <dbReference type="NCBI Taxonomy" id="33889"/>
    <lineage>
        <taxon>Bacteria</taxon>
        <taxon>Bacillati</taxon>
        <taxon>Actinomycetota</taxon>
        <taxon>Actinomycetes</taxon>
        <taxon>Micrococcales</taxon>
        <taxon>Brevibacteriaceae</taxon>
        <taxon>Brevibacterium</taxon>
    </lineage>
</organism>
<evidence type="ECO:0000313" key="13">
    <source>
        <dbReference type="Proteomes" id="UP000076612"/>
    </source>
</evidence>
<keyword evidence="2" id="KW-0813">Transport</keyword>
<keyword evidence="12" id="KW-0378">Hydrolase</keyword>
<dbReference type="EMBL" id="LQQR01000022">
    <property type="protein sequence ID" value="KZE18469.1"/>
    <property type="molecule type" value="Genomic_DNA"/>
</dbReference>
<evidence type="ECO:0000256" key="1">
    <source>
        <dbReference type="ARBA" id="ARBA00004202"/>
    </source>
</evidence>
<dbReference type="SUPFAM" id="SSF52540">
    <property type="entry name" value="P-loop containing nucleoside triphosphate hydrolases"/>
    <property type="match status" value="2"/>
</dbReference>
<dbReference type="AlphaFoldDB" id="A0A165DYG6"/>
<evidence type="ECO:0000256" key="8">
    <source>
        <dbReference type="ARBA" id="ARBA00022967"/>
    </source>
</evidence>
<name>A0A165DYG6_9MICO</name>
<keyword evidence="8" id="KW-1278">Translocase</keyword>
<reference evidence="11" key="2">
    <citation type="submission" date="2016-01" db="EMBL/GenBank/DDBJ databases">
        <authorList>
            <person name="Hong K.W."/>
        </authorList>
    </citation>
    <scope>NUCLEOTIDE SEQUENCE</scope>
    <source>
        <strain evidence="11">M40</strain>
    </source>
</reference>
<evidence type="ECO:0000256" key="9">
    <source>
        <dbReference type="ARBA" id="ARBA00023136"/>
    </source>
</evidence>
<dbReference type="InterPro" id="IPR003593">
    <property type="entry name" value="AAA+_ATPase"/>
</dbReference>
<evidence type="ECO:0000313" key="11">
    <source>
        <dbReference type="EMBL" id="KZE18469.1"/>
    </source>
</evidence>
<sequence length="507" mass="55008">MSDSASTPLLDIRGAGKSFPGVRALADVDLDLRPGEVLGLVGENGAGKSTLMKLLSGVYTPDTGEFRIDGKPVRIGSTTEAERLGIAIIHQEFNLVDDLTVAQNIYLGREPRIGPFISERRLNRDAAALLARLGLTLDPKAVVGRLTVAAQQMVEIAKALNQDARILIMDEPTAALNDEEVEILHGLIRRFVTPETGVIYISHRMPELKAITQRITVIRDGEKIGTVPTATTDMPEVIRMMVGRELDAVTEVPSYQGTAEVVLEVRDLATKAKLKGISFGLRRGEILGLAGLMGAGRTETARAIIGADPLSAGEIRFGGRRVRIPNPAAAARMGICYLSEDRKQLGVLTGQSVRDNIVLPSLRRFSRAGFTDERRIDAAARDFVSTLKIRTPSIQQILERLSGGNQQKVAIAKWLVRDCDVFIFDEPTRGIDVGAKAEIYALLRELSRQGKSIIVISSELPEVLLLSHRIAVLSEGHLTGILDAAEATQDSIMELATRYTESMGIVA</sequence>
<evidence type="ECO:0000256" key="2">
    <source>
        <dbReference type="ARBA" id="ARBA00022448"/>
    </source>
</evidence>
<dbReference type="SMART" id="SM00382">
    <property type="entry name" value="AAA"/>
    <property type="match status" value="2"/>
</dbReference>
<dbReference type="PROSITE" id="PS00211">
    <property type="entry name" value="ABC_TRANSPORTER_1"/>
    <property type="match status" value="1"/>
</dbReference>
<reference evidence="13" key="1">
    <citation type="submission" date="2016-01" db="EMBL/GenBank/DDBJ databases">
        <title>Draft genome of Chromobacterium sp. F49.</title>
        <authorList>
            <person name="Hong K.W."/>
        </authorList>
    </citation>
    <scope>NUCLEOTIDE SEQUENCE [LARGE SCALE GENOMIC DNA]</scope>
    <source>
        <strain evidence="13">M40</strain>
    </source>
</reference>
<accession>A0A165DYG6</accession>
<gene>
    <name evidence="12" type="primary">mglA</name>
    <name evidence="11" type="ORF">AVW13_12955</name>
    <name evidence="12" type="ORF">NCTC12391_00649</name>
</gene>
<dbReference type="CDD" id="cd03215">
    <property type="entry name" value="ABC_Carb_Monos_II"/>
    <property type="match status" value="1"/>
</dbReference>
<dbReference type="GO" id="GO:0005886">
    <property type="term" value="C:plasma membrane"/>
    <property type="evidence" value="ECO:0007669"/>
    <property type="project" value="UniProtKB-SubCell"/>
</dbReference>
<evidence type="ECO:0000259" key="10">
    <source>
        <dbReference type="PROSITE" id="PS50893"/>
    </source>
</evidence>
<dbReference type="PANTHER" id="PTHR43790">
    <property type="entry name" value="CARBOHYDRATE TRANSPORT ATP-BINDING PROTEIN MG119-RELATED"/>
    <property type="match status" value="1"/>
</dbReference>
<keyword evidence="4" id="KW-0762">Sugar transport</keyword>
<dbReference type="RefSeq" id="WP_063250237.1">
    <property type="nucleotide sequence ID" value="NZ_CAACXN010000014.1"/>
</dbReference>
<keyword evidence="5" id="KW-0677">Repeat</keyword>
<dbReference type="InterPro" id="IPR050107">
    <property type="entry name" value="ABC_carbohydrate_import_ATPase"/>
</dbReference>
<feature type="domain" description="ABC transporter" evidence="10">
    <location>
        <begin position="10"/>
        <end position="500"/>
    </location>
</feature>
<dbReference type="InterPro" id="IPR003439">
    <property type="entry name" value="ABC_transporter-like_ATP-bd"/>
</dbReference>
<dbReference type="InterPro" id="IPR017871">
    <property type="entry name" value="ABC_transporter-like_CS"/>
</dbReference>
<keyword evidence="6" id="KW-0547">Nucleotide-binding</keyword>
<protein>
    <submittedName>
        <fullName evidence="11">D-ribose transporter ATP-binding protein</fullName>
    </submittedName>
    <submittedName>
        <fullName evidence="12">Galactose/methyl galactoside import ATP-binding protein MglA</fullName>
        <ecNumber evidence="12">3.6.3.17</ecNumber>
    </submittedName>
</protein>
<dbReference type="EC" id="3.6.3.17" evidence="12"/>
<reference evidence="12 14" key="3">
    <citation type="submission" date="2019-02" db="EMBL/GenBank/DDBJ databases">
        <authorList>
            <consortium name="Pathogen Informatics"/>
        </authorList>
    </citation>
    <scope>NUCLEOTIDE SEQUENCE [LARGE SCALE GENOMIC DNA]</scope>
    <source>
        <strain evidence="12 14">3012STDY7078520</strain>
    </source>
</reference>
<dbReference type="Gene3D" id="3.40.50.300">
    <property type="entry name" value="P-loop containing nucleotide triphosphate hydrolases"/>
    <property type="match status" value="2"/>
</dbReference>
<dbReference type="EMBL" id="CAACXN010000014">
    <property type="protein sequence ID" value="VEW11458.1"/>
    <property type="molecule type" value="Genomic_DNA"/>
</dbReference>
<evidence type="ECO:0000256" key="3">
    <source>
        <dbReference type="ARBA" id="ARBA00022475"/>
    </source>
</evidence>
<evidence type="ECO:0000256" key="7">
    <source>
        <dbReference type="ARBA" id="ARBA00022840"/>
    </source>
</evidence>
<keyword evidence="3" id="KW-1003">Cell membrane</keyword>
<dbReference type="InterPro" id="IPR027417">
    <property type="entry name" value="P-loop_NTPase"/>
</dbReference>
<proteinExistence type="predicted"/>
<dbReference type="CDD" id="cd03216">
    <property type="entry name" value="ABC_Carb_Monos_I"/>
    <property type="match status" value="1"/>
</dbReference>
<dbReference type="PROSITE" id="PS50893">
    <property type="entry name" value="ABC_TRANSPORTER_2"/>
    <property type="match status" value="1"/>
</dbReference>
<dbReference type="PANTHER" id="PTHR43790:SF3">
    <property type="entry name" value="D-ALLOSE IMPORT ATP-BINDING PROTEIN ALSA-RELATED"/>
    <property type="match status" value="1"/>
</dbReference>
<evidence type="ECO:0000256" key="4">
    <source>
        <dbReference type="ARBA" id="ARBA00022597"/>
    </source>
</evidence>